<keyword evidence="4" id="KW-1003">Cell membrane</keyword>
<evidence type="ECO:0000256" key="4">
    <source>
        <dbReference type="ARBA" id="ARBA00022475"/>
    </source>
</evidence>
<dbReference type="Proteomes" id="UP001154282">
    <property type="component" value="Unassembled WGS sequence"/>
</dbReference>
<keyword evidence="12" id="KW-0675">Receptor</keyword>
<keyword evidence="5" id="KW-0723">Serine/threonine-protein kinase</keyword>
<comment type="similarity">
    <text evidence="3">In the C-terminal section; belongs to the protein kinase superfamily. Ser/Thr protein kinase family.</text>
</comment>
<dbReference type="PROSITE" id="PS00107">
    <property type="entry name" value="PROTEIN_KINASE_ATP"/>
    <property type="match status" value="1"/>
</dbReference>
<evidence type="ECO:0000256" key="1">
    <source>
        <dbReference type="ARBA" id="ARBA00004251"/>
    </source>
</evidence>
<dbReference type="Gene3D" id="1.10.510.10">
    <property type="entry name" value="Transferase(Phosphotransferase) domain 1"/>
    <property type="match status" value="1"/>
</dbReference>
<dbReference type="FunFam" id="1.10.510.10:FF:000240">
    <property type="entry name" value="Lectin-domain containing receptor kinase A4.3"/>
    <property type="match status" value="1"/>
</dbReference>
<evidence type="ECO:0000256" key="2">
    <source>
        <dbReference type="ARBA" id="ARBA00008536"/>
    </source>
</evidence>
<evidence type="ECO:0000313" key="18">
    <source>
        <dbReference type="Proteomes" id="UP001154282"/>
    </source>
</evidence>
<dbReference type="PROSITE" id="PS00109">
    <property type="entry name" value="PROTEIN_KINASE_TYR"/>
    <property type="match status" value="1"/>
</dbReference>
<name>A0AAV0IDY4_9ROSI</name>
<keyword evidence="10 15" id="KW-1133">Transmembrane helix</keyword>
<gene>
    <name evidence="17" type="ORF">LITE_LOCUS8886</name>
</gene>
<keyword evidence="5" id="KW-0418">Kinase</keyword>
<dbReference type="InterPro" id="IPR017441">
    <property type="entry name" value="Protein_kinase_ATP_BS"/>
</dbReference>
<keyword evidence="6 15" id="KW-0812">Transmembrane</keyword>
<evidence type="ECO:0000256" key="11">
    <source>
        <dbReference type="ARBA" id="ARBA00023136"/>
    </source>
</evidence>
<dbReference type="GO" id="GO:0005524">
    <property type="term" value="F:ATP binding"/>
    <property type="evidence" value="ECO:0007669"/>
    <property type="project" value="UniProtKB-UniRule"/>
</dbReference>
<dbReference type="FunFam" id="3.30.200.20:FF:000162">
    <property type="entry name" value="Adenine nucleotide alpha hydrolase-like domain kinase"/>
    <property type="match status" value="1"/>
</dbReference>
<keyword evidence="11 15" id="KW-0472">Membrane</keyword>
<feature type="binding site" evidence="14">
    <location>
        <position position="454"/>
    </location>
    <ligand>
        <name>ATP</name>
        <dbReference type="ChEBI" id="CHEBI:30616"/>
    </ligand>
</feature>
<comment type="caution">
    <text evidence="17">The sequence shown here is derived from an EMBL/GenBank/DDBJ whole genome shotgun (WGS) entry which is preliminary data.</text>
</comment>
<comment type="similarity">
    <text evidence="2">In the N-terminal section; belongs to the leguminous lectin family.</text>
</comment>
<dbReference type="InterPro" id="IPR011009">
    <property type="entry name" value="Kinase-like_dom_sf"/>
</dbReference>
<evidence type="ECO:0000256" key="8">
    <source>
        <dbReference type="ARBA" id="ARBA00022741"/>
    </source>
</evidence>
<evidence type="ECO:0000256" key="9">
    <source>
        <dbReference type="ARBA" id="ARBA00022840"/>
    </source>
</evidence>
<feature type="transmembrane region" description="Helical" evidence="15">
    <location>
        <begin position="20"/>
        <end position="36"/>
    </location>
</feature>
<keyword evidence="13" id="KW-0325">Glycoprotein</keyword>
<evidence type="ECO:0000256" key="12">
    <source>
        <dbReference type="ARBA" id="ARBA00023170"/>
    </source>
</evidence>
<evidence type="ECO:0000256" key="13">
    <source>
        <dbReference type="ARBA" id="ARBA00023180"/>
    </source>
</evidence>
<keyword evidence="7" id="KW-0732">Signal</keyword>
<dbReference type="InterPro" id="IPR000719">
    <property type="entry name" value="Prot_kinase_dom"/>
</dbReference>
<dbReference type="AlphaFoldDB" id="A0AAV0IDY4"/>
<dbReference type="GO" id="GO:0005886">
    <property type="term" value="C:plasma membrane"/>
    <property type="evidence" value="ECO:0007669"/>
    <property type="project" value="UniProtKB-SubCell"/>
</dbReference>
<dbReference type="SUPFAM" id="SSF56112">
    <property type="entry name" value="Protein kinase-like (PK-like)"/>
    <property type="match status" value="1"/>
</dbReference>
<comment type="subcellular location">
    <subcellularLocation>
        <location evidence="1">Cell membrane</location>
        <topology evidence="1">Single-pass type I membrane protein</topology>
    </subcellularLocation>
</comment>
<dbReference type="PROSITE" id="PS50011">
    <property type="entry name" value="PROTEIN_KINASE_DOM"/>
    <property type="match status" value="1"/>
</dbReference>
<proteinExistence type="inferred from homology"/>
<evidence type="ECO:0000256" key="15">
    <source>
        <dbReference type="SAM" id="Phobius"/>
    </source>
</evidence>
<dbReference type="PANTHER" id="PTHR47989">
    <property type="entry name" value="OS01G0750732 PROTEIN"/>
    <property type="match status" value="1"/>
</dbReference>
<evidence type="ECO:0000256" key="5">
    <source>
        <dbReference type="ARBA" id="ARBA00022527"/>
    </source>
</evidence>
<evidence type="ECO:0000256" key="10">
    <source>
        <dbReference type="ARBA" id="ARBA00022989"/>
    </source>
</evidence>
<keyword evidence="9 14" id="KW-0067">ATP-binding</keyword>
<evidence type="ECO:0000256" key="7">
    <source>
        <dbReference type="ARBA" id="ARBA00022729"/>
    </source>
</evidence>
<dbReference type="EMBL" id="CAMGYJ010000003">
    <property type="protein sequence ID" value="CAI0395835.1"/>
    <property type="molecule type" value="Genomic_DNA"/>
</dbReference>
<evidence type="ECO:0000256" key="6">
    <source>
        <dbReference type="ARBA" id="ARBA00022692"/>
    </source>
</evidence>
<organism evidence="17 18">
    <name type="scientific">Linum tenue</name>
    <dbReference type="NCBI Taxonomy" id="586396"/>
    <lineage>
        <taxon>Eukaryota</taxon>
        <taxon>Viridiplantae</taxon>
        <taxon>Streptophyta</taxon>
        <taxon>Embryophyta</taxon>
        <taxon>Tracheophyta</taxon>
        <taxon>Spermatophyta</taxon>
        <taxon>Magnoliopsida</taxon>
        <taxon>eudicotyledons</taxon>
        <taxon>Gunneridae</taxon>
        <taxon>Pentapetalae</taxon>
        <taxon>rosids</taxon>
        <taxon>fabids</taxon>
        <taxon>Malpighiales</taxon>
        <taxon>Linaceae</taxon>
        <taxon>Linum</taxon>
    </lineage>
</organism>
<dbReference type="Gene3D" id="3.30.200.20">
    <property type="entry name" value="Phosphorylase Kinase, domain 1"/>
    <property type="match status" value="1"/>
</dbReference>
<dbReference type="Pfam" id="PF00069">
    <property type="entry name" value="Pkinase"/>
    <property type="match status" value="1"/>
</dbReference>
<keyword evidence="8 14" id="KW-0547">Nucleotide-binding</keyword>
<feature type="domain" description="Protein kinase" evidence="16">
    <location>
        <begin position="426"/>
        <end position="701"/>
    </location>
</feature>
<evidence type="ECO:0000256" key="14">
    <source>
        <dbReference type="PROSITE-ProRule" id="PRU10141"/>
    </source>
</evidence>
<sequence length="715" mass="80757">MLRESFLWDLICKWNISNGYLFFVFLEYYLAVSSNVRRPIKPFGGSQETKNSKFHQCRPMDLLSLLFAFVYNVICSSQQSLRAHYLKGLETLPAVSVVVSLGTVIGLLLLLLMEASPLPSVVVIAFDATKERSVKELKATIDGVRKKGGILFPGDRLVFLGVLDKVPHPMGYQVKACPDSFAGASIRVMEEEVIKKVDTYVNMLVRSAGVCEAERVRVEVTITAGTPAKQVVLQEVAACSAAWLVLDRHLRRDLRFYLTQVASKIALIHDNMSVEVERDHTKNISDVTEHKSFYSSSRHVPVLNYQGHGNRRHLVVSSSSSSGDSFNKESKWEMDSNISSDLGSSGSHYVSGFISLPSIISIMYSKAETEHRAENQIMQRQFSDIFRQKSLEEPILCSICGIRTDLNVKDSMRFNLSEIQLATDNFSDANVLGEGGYGHVYKGKLHSGQFIAAKVHKEESQQGFSEFQSEIQVLNFARHKNIVMLLGFCCKENLNILVYEYICNKSLHWHLFDKTADTLQWNQRHDIAMGIGRGLRFLHEECRGSPIIHRDMRPNNVLLTHDFVPMVGDFGLARWKTVDPVQTRLLGTLGYLAPEYVESGIISVRTDVYAFGVILLQLISGRRVIDARQQEGQQSIREWAEPLIEKLALHKLIDPRLGESYDTYELYQMAKAAYLCVRRNPEMRPSAGQVLSLLQGEHDRMQHLRDTIVPDYISG</sequence>
<feature type="transmembrane region" description="Helical" evidence="15">
    <location>
        <begin position="94"/>
        <end position="112"/>
    </location>
</feature>
<dbReference type="GO" id="GO:0002229">
    <property type="term" value="P:defense response to oomycetes"/>
    <property type="evidence" value="ECO:0007669"/>
    <property type="project" value="UniProtKB-ARBA"/>
</dbReference>
<dbReference type="GO" id="GO:0004674">
    <property type="term" value="F:protein serine/threonine kinase activity"/>
    <property type="evidence" value="ECO:0007669"/>
    <property type="project" value="UniProtKB-KW"/>
</dbReference>
<reference evidence="17" key="1">
    <citation type="submission" date="2022-08" db="EMBL/GenBank/DDBJ databases">
        <authorList>
            <person name="Gutierrez-Valencia J."/>
        </authorList>
    </citation>
    <scope>NUCLEOTIDE SEQUENCE</scope>
</reference>
<keyword evidence="5" id="KW-0808">Transferase</keyword>
<evidence type="ECO:0000256" key="3">
    <source>
        <dbReference type="ARBA" id="ARBA00010217"/>
    </source>
</evidence>
<keyword evidence="18" id="KW-1185">Reference proteome</keyword>
<evidence type="ECO:0000259" key="16">
    <source>
        <dbReference type="PROSITE" id="PS50011"/>
    </source>
</evidence>
<dbReference type="InterPro" id="IPR008266">
    <property type="entry name" value="Tyr_kinase_AS"/>
</dbReference>
<accession>A0AAV0IDY4</accession>
<dbReference type="PANTHER" id="PTHR47989:SF14">
    <property type="entry name" value="INACTIVE PROTEIN KINASE SELMODRAFT_444075"/>
    <property type="match status" value="1"/>
</dbReference>
<protein>
    <recommendedName>
        <fullName evidence="16">Protein kinase domain-containing protein</fullName>
    </recommendedName>
</protein>
<evidence type="ECO:0000313" key="17">
    <source>
        <dbReference type="EMBL" id="CAI0395835.1"/>
    </source>
</evidence>